<reference evidence="9" key="1">
    <citation type="submission" date="2018-01" db="EMBL/GenBank/DDBJ databases">
        <authorList>
            <person name="Mao J.F."/>
        </authorList>
    </citation>
    <scope>NUCLEOTIDE SEQUENCE</scope>
    <source>
        <strain evidence="9">Huo1</strain>
        <tissue evidence="9">Leaf</tissue>
    </source>
</reference>
<dbReference type="PANTHER" id="PTHR32208:SF62">
    <property type="entry name" value="OXIDASE, PUTATIVE, EXPRESSED-RELATED"/>
    <property type="match status" value="1"/>
</dbReference>
<protein>
    <recommendedName>
        <fullName evidence="5">Aldehyde oxidase GLOX</fullName>
    </recommendedName>
    <alternativeName>
        <fullName evidence="6">Glyoxal oxidase</fullName>
    </alternativeName>
</protein>
<keyword evidence="10" id="KW-1185">Reference proteome</keyword>
<evidence type="ECO:0000313" key="10">
    <source>
        <dbReference type="Proteomes" id="UP000298416"/>
    </source>
</evidence>
<dbReference type="FunFam" id="2.130.10.80:FF:000001">
    <property type="entry name" value="Aldehyde oxidase GLOX"/>
    <property type="match status" value="1"/>
</dbReference>
<evidence type="ECO:0000313" key="9">
    <source>
        <dbReference type="EMBL" id="KAG6388462.1"/>
    </source>
</evidence>
<evidence type="ECO:0000259" key="7">
    <source>
        <dbReference type="Pfam" id="PF07250"/>
    </source>
</evidence>
<evidence type="ECO:0000256" key="3">
    <source>
        <dbReference type="ARBA" id="ARBA00022729"/>
    </source>
</evidence>
<dbReference type="InterPro" id="IPR013783">
    <property type="entry name" value="Ig-like_fold"/>
</dbReference>
<sequence>MTPYPQFSHLMHSSEIKINMTPPPLALCFFLSFLLCAAAGGGKWDLLLSNAGISAMHMQLLHTDRVVMFDRTAFGNSNISLPNAKCLHDPDDPASRLDCTAHSVEYDVASNSVRPLTVLSNIWCSSGAVLPDGTLAQTGGNGKGDHAVRLYKACTDNYSSSCDWQEIINGLTQTRWYATSQILPDGRQIIIGGRSQFNYEFYPKHSPTDGSYNLPFLQQTFDHADTDNNLYPFVFLNTDGNLFIFANNRAILFDYKNSKLIRTYPALPGGDPRNYPSTGSAVLLPLKSNAAAAEVLLCGGAIKGACDRARKGDFVRALDTCGRIRINDPNPQWVMETMPLARVMGDMLLLPNGNVLIINGAGTGTAAWELGRSPVLSPVLYYPDNQPGSRFEVQNPTATPRMYHSAAVLLRDGRVLVGGSNPHEFYNFTNVLFPTDLTLQSFSPPYLDPRFDNLQPKILSPVSGSKIGYGQQIPVRFSVDPGQLVQSTIMVTMIAPAFATHSFSMNQRLLVLERGDVMPVGGSAYQIMATTPGSGNLAPAGYYLMFVVHKDIPSEGIWIHIN</sequence>
<feature type="domain" description="Glyoxal oxidase N-terminal" evidence="7">
    <location>
        <begin position="56"/>
        <end position="446"/>
    </location>
</feature>
<comment type="subcellular location">
    <subcellularLocation>
        <location evidence="1">Secreted</location>
    </subcellularLocation>
</comment>
<dbReference type="InterPro" id="IPR011043">
    <property type="entry name" value="Gal_Oxase/kelch_b-propeller"/>
</dbReference>
<organism evidence="9">
    <name type="scientific">Salvia splendens</name>
    <name type="common">Scarlet sage</name>
    <dbReference type="NCBI Taxonomy" id="180675"/>
    <lineage>
        <taxon>Eukaryota</taxon>
        <taxon>Viridiplantae</taxon>
        <taxon>Streptophyta</taxon>
        <taxon>Embryophyta</taxon>
        <taxon>Tracheophyta</taxon>
        <taxon>Spermatophyta</taxon>
        <taxon>Magnoliopsida</taxon>
        <taxon>eudicotyledons</taxon>
        <taxon>Gunneridae</taxon>
        <taxon>Pentapetalae</taxon>
        <taxon>asterids</taxon>
        <taxon>lamiids</taxon>
        <taxon>Lamiales</taxon>
        <taxon>Lamiaceae</taxon>
        <taxon>Nepetoideae</taxon>
        <taxon>Mentheae</taxon>
        <taxon>Salviinae</taxon>
        <taxon>Salvia</taxon>
        <taxon>Salvia subgen. Calosphace</taxon>
        <taxon>core Calosphace</taxon>
    </lineage>
</organism>
<dbReference type="SUPFAM" id="SSF81296">
    <property type="entry name" value="E set domains"/>
    <property type="match status" value="1"/>
</dbReference>
<dbReference type="CDD" id="cd02851">
    <property type="entry name" value="E_set_GO_C"/>
    <property type="match status" value="1"/>
</dbReference>
<dbReference type="Gene3D" id="2.130.10.80">
    <property type="entry name" value="Galactose oxidase/kelch, beta-propeller"/>
    <property type="match status" value="1"/>
</dbReference>
<dbReference type="EMBL" id="PNBA02000020">
    <property type="protein sequence ID" value="KAG6388462.1"/>
    <property type="molecule type" value="Genomic_DNA"/>
</dbReference>
<reference evidence="9" key="2">
    <citation type="submission" date="2020-08" db="EMBL/GenBank/DDBJ databases">
        <title>Plant Genome Project.</title>
        <authorList>
            <person name="Zhang R.-G."/>
        </authorList>
    </citation>
    <scope>NUCLEOTIDE SEQUENCE</scope>
    <source>
        <strain evidence="9">Huo1</strain>
        <tissue evidence="9">Leaf</tissue>
    </source>
</reference>
<keyword evidence="3" id="KW-0732">Signal</keyword>
<dbReference type="Pfam" id="PF09118">
    <property type="entry name" value="GO-like_E_set"/>
    <property type="match status" value="1"/>
</dbReference>
<gene>
    <name evidence="9" type="ORF">SASPL_149888</name>
</gene>
<evidence type="ECO:0000256" key="6">
    <source>
        <dbReference type="ARBA" id="ARBA00077505"/>
    </source>
</evidence>
<comment type="caution">
    <text evidence="9">The sequence shown here is derived from an EMBL/GenBank/DDBJ whole genome shotgun (WGS) entry which is preliminary data.</text>
</comment>
<evidence type="ECO:0000256" key="2">
    <source>
        <dbReference type="ARBA" id="ARBA00022525"/>
    </source>
</evidence>
<evidence type="ECO:0000256" key="5">
    <source>
        <dbReference type="ARBA" id="ARBA00073112"/>
    </source>
</evidence>
<accession>A0A8X8W580</accession>
<dbReference type="InterPro" id="IPR037293">
    <property type="entry name" value="Gal_Oxidase_central_sf"/>
</dbReference>
<dbReference type="SUPFAM" id="SSF50965">
    <property type="entry name" value="Galactose oxidase, central domain"/>
    <property type="match status" value="1"/>
</dbReference>
<dbReference type="AlphaFoldDB" id="A0A8X8W580"/>
<keyword evidence="2" id="KW-0964">Secreted</keyword>
<dbReference type="InterPro" id="IPR015202">
    <property type="entry name" value="GO-like_E_set"/>
</dbReference>
<dbReference type="InterPro" id="IPR009880">
    <property type="entry name" value="Glyoxal_oxidase_N"/>
</dbReference>
<keyword evidence="4" id="KW-0560">Oxidoreductase</keyword>
<evidence type="ECO:0000259" key="8">
    <source>
        <dbReference type="Pfam" id="PF09118"/>
    </source>
</evidence>
<proteinExistence type="predicted"/>
<dbReference type="InterPro" id="IPR014756">
    <property type="entry name" value="Ig_E-set"/>
</dbReference>
<dbReference type="Gene3D" id="2.60.40.10">
    <property type="entry name" value="Immunoglobulins"/>
    <property type="match status" value="1"/>
</dbReference>
<evidence type="ECO:0000256" key="1">
    <source>
        <dbReference type="ARBA" id="ARBA00004613"/>
    </source>
</evidence>
<name>A0A8X8W580_SALSN</name>
<dbReference type="Pfam" id="PF07250">
    <property type="entry name" value="Glyoxal_oxid_N"/>
    <property type="match status" value="1"/>
</dbReference>
<feature type="domain" description="Galactose oxidase-like Early set" evidence="8">
    <location>
        <begin position="456"/>
        <end position="561"/>
    </location>
</feature>
<evidence type="ECO:0000256" key="4">
    <source>
        <dbReference type="ARBA" id="ARBA00023002"/>
    </source>
</evidence>
<dbReference type="GO" id="GO:0016491">
    <property type="term" value="F:oxidoreductase activity"/>
    <property type="evidence" value="ECO:0007669"/>
    <property type="project" value="UniProtKB-KW"/>
</dbReference>
<dbReference type="PANTHER" id="PTHR32208">
    <property type="entry name" value="SECRETED PROTEIN-RELATED"/>
    <property type="match status" value="1"/>
</dbReference>
<dbReference type="GO" id="GO:0005615">
    <property type="term" value="C:extracellular space"/>
    <property type="evidence" value="ECO:0007669"/>
    <property type="project" value="UniProtKB-ARBA"/>
</dbReference>
<dbReference type="Proteomes" id="UP000298416">
    <property type="component" value="Unassembled WGS sequence"/>
</dbReference>